<evidence type="ECO:0000256" key="1">
    <source>
        <dbReference type="SAM" id="MobiDB-lite"/>
    </source>
</evidence>
<name>A0ABR4TMS7_9PROT</name>
<organism evidence="2 3">
    <name type="scientific">Thalassospira permensis NBRC 106175</name>
    <dbReference type="NCBI Taxonomy" id="1353532"/>
    <lineage>
        <taxon>Bacteria</taxon>
        <taxon>Pseudomonadati</taxon>
        <taxon>Pseudomonadota</taxon>
        <taxon>Alphaproteobacteria</taxon>
        <taxon>Rhodospirillales</taxon>
        <taxon>Thalassospiraceae</taxon>
        <taxon>Thalassospira</taxon>
    </lineage>
</organism>
<dbReference type="EMBL" id="AUNC01000022">
    <property type="protein sequence ID" value="KEO56606.1"/>
    <property type="molecule type" value="Genomic_DNA"/>
</dbReference>
<sequence length="52" mass="5605">MILIACAFLDSRGQSRLTKTGLPQAGFVSPEPGQNKKGPAANYSRTFDFGYP</sequence>
<gene>
    <name evidence="2" type="ORF">SMB34_19110</name>
</gene>
<accession>A0ABR4TMS7</accession>
<keyword evidence="3" id="KW-1185">Reference proteome</keyword>
<evidence type="ECO:0000313" key="2">
    <source>
        <dbReference type="EMBL" id="KEO56606.1"/>
    </source>
</evidence>
<evidence type="ECO:0000313" key="3">
    <source>
        <dbReference type="Proteomes" id="UP000027463"/>
    </source>
</evidence>
<proteinExistence type="predicted"/>
<feature type="region of interest" description="Disordered" evidence="1">
    <location>
        <begin position="22"/>
        <end position="52"/>
    </location>
</feature>
<dbReference type="Proteomes" id="UP000027463">
    <property type="component" value="Unassembled WGS sequence"/>
</dbReference>
<reference evidence="2 3" key="1">
    <citation type="submission" date="2013-07" db="EMBL/GenBank/DDBJ databases">
        <title>Thalassospira permensis NBRC 106175 Genome Sequencing.</title>
        <authorList>
            <person name="Lai Q."/>
            <person name="Shao Z."/>
        </authorList>
    </citation>
    <scope>NUCLEOTIDE SEQUENCE [LARGE SCALE GENOMIC DNA]</scope>
    <source>
        <strain evidence="2 3">NBRC 106175</strain>
    </source>
</reference>
<protein>
    <submittedName>
        <fullName evidence="2">Uncharacterized protein</fullName>
    </submittedName>
</protein>
<comment type="caution">
    <text evidence="2">The sequence shown here is derived from an EMBL/GenBank/DDBJ whole genome shotgun (WGS) entry which is preliminary data.</text>
</comment>